<keyword evidence="2 9" id="KW-0328">Glycosyltransferase</keyword>
<dbReference type="PANTHER" id="PTHR39563:SF1">
    <property type="entry name" value="XANTHINE-GUANINE PHOSPHORIBOSYLTRANSFERASE"/>
    <property type="match status" value="1"/>
</dbReference>
<keyword evidence="6" id="KW-0460">Magnesium</keyword>
<sequence>MTYTNDYPVSWEDIHVTAKALAVKLKDKGPFKGIVAVARGGLIPASQVAYELDIHLIETISVTSYDHKSQSEAKIASAPQHAGDGEGWLVIDELSDTGNTFRAIRNILPKATYACLYAKPKGTETVDVYVTDVLQDSWIYLPWDDLNFPAHIFEKIGKHLKQ</sequence>
<feature type="domain" description="Phosphoribosyltransferase" evidence="8">
    <location>
        <begin position="27"/>
        <end position="143"/>
    </location>
</feature>
<dbReference type="NCBIfam" id="NF006613">
    <property type="entry name" value="PRK09177.1"/>
    <property type="match status" value="1"/>
</dbReference>
<keyword evidence="7" id="KW-0472">Membrane</keyword>
<dbReference type="GO" id="GO:0000310">
    <property type="term" value="F:xanthine phosphoribosyltransferase activity"/>
    <property type="evidence" value="ECO:0007669"/>
    <property type="project" value="InterPro"/>
</dbReference>
<dbReference type="GO" id="GO:0006166">
    <property type="term" value="P:purine ribonucleoside salvage"/>
    <property type="evidence" value="ECO:0007669"/>
    <property type="project" value="UniProtKB-KW"/>
</dbReference>
<evidence type="ECO:0000259" key="8">
    <source>
        <dbReference type="Pfam" id="PF00156"/>
    </source>
</evidence>
<dbReference type="SUPFAM" id="SSF53271">
    <property type="entry name" value="PRTase-like"/>
    <property type="match status" value="1"/>
</dbReference>
<evidence type="ECO:0000313" key="10">
    <source>
        <dbReference type="Proteomes" id="UP000249739"/>
    </source>
</evidence>
<evidence type="ECO:0000256" key="2">
    <source>
        <dbReference type="ARBA" id="ARBA00022676"/>
    </source>
</evidence>
<organism evidence="9 10">
    <name type="scientific">Micavibrio aeruginosavorus</name>
    <dbReference type="NCBI Taxonomy" id="349221"/>
    <lineage>
        <taxon>Bacteria</taxon>
        <taxon>Pseudomonadati</taxon>
        <taxon>Bdellovibrionota</taxon>
        <taxon>Bdellovibrionia</taxon>
        <taxon>Bdellovibrionales</taxon>
        <taxon>Pseudobdellovibrionaceae</taxon>
        <taxon>Micavibrio</taxon>
    </lineage>
</organism>
<dbReference type="InterPro" id="IPR023747">
    <property type="entry name" value="Xanthine_Guanine_PRibTrfase"/>
</dbReference>
<protein>
    <submittedName>
        <fullName evidence="9">Xanthine phosphoribosyltransferase</fullName>
    </submittedName>
</protein>
<dbReference type="CDD" id="cd06223">
    <property type="entry name" value="PRTases_typeI"/>
    <property type="match status" value="1"/>
</dbReference>
<keyword evidence="5" id="KW-0660">Purine salvage</keyword>
<evidence type="ECO:0000256" key="7">
    <source>
        <dbReference type="ARBA" id="ARBA00023136"/>
    </source>
</evidence>
<evidence type="ECO:0000256" key="6">
    <source>
        <dbReference type="ARBA" id="ARBA00022842"/>
    </source>
</evidence>
<proteinExistence type="predicted"/>
<dbReference type="GO" id="GO:0032265">
    <property type="term" value="P:XMP salvage"/>
    <property type="evidence" value="ECO:0007669"/>
    <property type="project" value="TreeGrafter"/>
</dbReference>
<dbReference type="GO" id="GO:0046872">
    <property type="term" value="F:metal ion binding"/>
    <property type="evidence" value="ECO:0007669"/>
    <property type="project" value="UniProtKB-KW"/>
</dbReference>
<dbReference type="GO" id="GO:0005829">
    <property type="term" value="C:cytosol"/>
    <property type="evidence" value="ECO:0007669"/>
    <property type="project" value="TreeGrafter"/>
</dbReference>
<evidence type="ECO:0000256" key="3">
    <source>
        <dbReference type="ARBA" id="ARBA00022679"/>
    </source>
</evidence>
<comment type="caution">
    <text evidence="9">The sequence shown here is derived from an EMBL/GenBank/DDBJ whole genome shotgun (WGS) entry which is preliminary data.</text>
</comment>
<reference evidence="9 10" key="1">
    <citation type="submission" date="2017-08" db="EMBL/GenBank/DDBJ databases">
        <title>Infants hospitalized years apart are colonized by the same room-sourced microbial strains.</title>
        <authorList>
            <person name="Brooks B."/>
            <person name="Olm M.R."/>
            <person name="Firek B.A."/>
            <person name="Baker R."/>
            <person name="Thomas B.C."/>
            <person name="Morowitz M.J."/>
            <person name="Banfield J.F."/>
        </authorList>
    </citation>
    <scope>NUCLEOTIDE SEQUENCE [LARGE SCALE GENOMIC DNA]</scope>
    <source>
        <strain evidence="9">S2_006_000_R2_64</strain>
    </source>
</reference>
<dbReference type="InterPro" id="IPR000836">
    <property type="entry name" value="PRTase_dom"/>
</dbReference>
<evidence type="ECO:0000313" key="9">
    <source>
        <dbReference type="EMBL" id="PZP55085.1"/>
    </source>
</evidence>
<keyword evidence="4" id="KW-0479">Metal-binding</keyword>
<keyword evidence="3 9" id="KW-0808">Transferase</keyword>
<dbReference type="AlphaFoldDB" id="A0A2W5FGE4"/>
<keyword evidence="1" id="KW-1003">Cell membrane</keyword>
<dbReference type="EMBL" id="QFOT01000090">
    <property type="protein sequence ID" value="PZP55085.1"/>
    <property type="molecule type" value="Genomic_DNA"/>
</dbReference>
<dbReference type="GO" id="GO:0032263">
    <property type="term" value="P:GMP salvage"/>
    <property type="evidence" value="ECO:0007669"/>
    <property type="project" value="TreeGrafter"/>
</dbReference>
<dbReference type="GO" id="GO:0004422">
    <property type="term" value="F:hypoxanthine phosphoribosyltransferase activity"/>
    <property type="evidence" value="ECO:0007669"/>
    <property type="project" value="TreeGrafter"/>
</dbReference>
<evidence type="ECO:0000256" key="4">
    <source>
        <dbReference type="ARBA" id="ARBA00022723"/>
    </source>
</evidence>
<gene>
    <name evidence="9" type="ORF">DI586_07965</name>
</gene>
<evidence type="ECO:0000256" key="5">
    <source>
        <dbReference type="ARBA" id="ARBA00022726"/>
    </source>
</evidence>
<name>A0A2W5FGE4_9BACT</name>
<dbReference type="InterPro" id="IPR029057">
    <property type="entry name" value="PRTase-like"/>
</dbReference>
<evidence type="ECO:0000256" key="1">
    <source>
        <dbReference type="ARBA" id="ARBA00022475"/>
    </source>
</evidence>
<dbReference type="GO" id="GO:0032264">
    <property type="term" value="P:IMP salvage"/>
    <property type="evidence" value="ECO:0007669"/>
    <property type="project" value="TreeGrafter"/>
</dbReference>
<dbReference type="Pfam" id="PF00156">
    <property type="entry name" value="Pribosyltran"/>
    <property type="match status" value="1"/>
</dbReference>
<dbReference type="Gene3D" id="3.40.50.2020">
    <property type="match status" value="1"/>
</dbReference>
<dbReference type="Proteomes" id="UP000249739">
    <property type="component" value="Unassembled WGS sequence"/>
</dbReference>
<accession>A0A2W5FGE4</accession>
<dbReference type="PANTHER" id="PTHR39563">
    <property type="entry name" value="XANTHINE PHOSPHORIBOSYLTRANSFERASE"/>
    <property type="match status" value="1"/>
</dbReference>